<dbReference type="EMBL" id="JBEYBF010000001">
    <property type="protein sequence ID" value="MEU1950626.1"/>
    <property type="molecule type" value="Genomic_DNA"/>
</dbReference>
<feature type="domain" description="Polysaccharide pyruvyl transferase" evidence="2">
    <location>
        <begin position="208"/>
        <end position="246"/>
    </location>
</feature>
<dbReference type="Proteomes" id="UP001550628">
    <property type="component" value="Unassembled WGS sequence"/>
</dbReference>
<gene>
    <name evidence="3" type="ORF">ABZ510_02080</name>
</gene>
<dbReference type="InterPro" id="IPR007345">
    <property type="entry name" value="Polysacch_pyruvyl_Trfase"/>
</dbReference>
<reference evidence="3 4" key="1">
    <citation type="submission" date="2024-06" db="EMBL/GenBank/DDBJ databases">
        <title>The Natural Products Discovery Center: Release of the First 8490 Sequenced Strains for Exploring Actinobacteria Biosynthetic Diversity.</title>
        <authorList>
            <person name="Kalkreuter E."/>
            <person name="Kautsar S.A."/>
            <person name="Yang D."/>
            <person name="Bader C.D."/>
            <person name="Teijaro C.N."/>
            <person name="Fluegel L."/>
            <person name="Davis C.M."/>
            <person name="Simpson J.R."/>
            <person name="Lauterbach L."/>
            <person name="Steele A.D."/>
            <person name="Gui C."/>
            <person name="Meng S."/>
            <person name="Li G."/>
            <person name="Viehrig K."/>
            <person name="Ye F."/>
            <person name="Su P."/>
            <person name="Kiefer A.F."/>
            <person name="Nichols A."/>
            <person name="Cepeda A.J."/>
            <person name="Yan W."/>
            <person name="Fan B."/>
            <person name="Jiang Y."/>
            <person name="Adhikari A."/>
            <person name="Zheng C.-J."/>
            <person name="Schuster L."/>
            <person name="Cowan T.M."/>
            <person name="Smanski M.J."/>
            <person name="Chevrette M.G."/>
            <person name="De Carvalho L.P.S."/>
            <person name="Shen B."/>
        </authorList>
    </citation>
    <scope>NUCLEOTIDE SEQUENCE [LARGE SCALE GENOMIC DNA]</scope>
    <source>
        <strain evidence="3 4">NPDC019708</strain>
    </source>
</reference>
<dbReference type="GeneID" id="96243097"/>
<evidence type="ECO:0000259" key="2">
    <source>
        <dbReference type="Pfam" id="PF04230"/>
    </source>
</evidence>
<dbReference type="GO" id="GO:0016740">
    <property type="term" value="F:transferase activity"/>
    <property type="evidence" value="ECO:0007669"/>
    <property type="project" value="UniProtKB-KW"/>
</dbReference>
<proteinExistence type="predicted"/>
<feature type="region of interest" description="Disordered" evidence="1">
    <location>
        <begin position="1"/>
        <end position="22"/>
    </location>
</feature>
<evidence type="ECO:0000313" key="3">
    <source>
        <dbReference type="EMBL" id="MEU1950626.1"/>
    </source>
</evidence>
<protein>
    <submittedName>
        <fullName evidence="3">Polysaccharide pyruvyl transferase family protein</fullName>
    </submittedName>
</protein>
<evidence type="ECO:0000256" key="1">
    <source>
        <dbReference type="SAM" id="MobiDB-lite"/>
    </source>
</evidence>
<name>A0ABV2WIB0_9NOCA</name>
<dbReference type="RefSeq" id="WP_245713144.1">
    <property type="nucleotide sequence ID" value="NZ_JBEYBD010000002.1"/>
</dbReference>
<sequence length="319" mass="33725">MAAAARGIPAAPPAPPGRTERAPTTRVLVTGWSSFVHGEATAGDVLSMRHVSESLTAAGIPHDTAWSPRFRAEGLHLDDADAGRYSHLVFVCGPIHGEQVRSLHERYADCRRIAVGVTVVDPADVAVTGFHRVLARDDRTTSRPDLSVSATTACVAVAGVVLAPGQTEYGAARRHRPVHEALGRWLGGLDCARVPLDTRLATDDWHHCATPDQLASVFARLDAVVTTRLHGLVFALRAGTPVLAVDPVAGGGKVTAQAAALGWPALVAAERVADPATLDHWWTWCLSPSGRERARRQNLPAADALTGELLGELRGEGPA</sequence>
<organism evidence="3 4">
    <name type="scientific">Nocardia rhamnosiphila</name>
    <dbReference type="NCBI Taxonomy" id="426716"/>
    <lineage>
        <taxon>Bacteria</taxon>
        <taxon>Bacillati</taxon>
        <taxon>Actinomycetota</taxon>
        <taxon>Actinomycetes</taxon>
        <taxon>Mycobacteriales</taxon>
        <taxon>Nocardiaceae</taxon>
        <taxon>Nocardia</taxon>
    </lineage>
</organism>
<keyword evidence="4" id="KW-1185">Reference proteome</keyword>
<dbReference type="Pfam" id="PF04230">
    <property type="entry name" value="PS_pyruv_trans"/>
    <property type="match status" value="1"/>
</dbReference>
<comment type="caution">
    <text evidence="3">The sequence shown here is derived from an EMBL/GenBank/DDBJ whole genome shotgun (WGS) entry which is preliminary data.</text>
</comment>
<keyword evidence="3" id="KW-0808">Transferase</keyword>
<accession>A0ABV2WIB0</accession>
<evidence type="ECO:0000313" key="4">
    <source>
        <dbReference type="Proteomes" id="UP001550628"/>
    </source>
</evidence>